<evidence type="ECO:0000313" key="1">
    <source>
        <dbReference type="EMBL" id="ATQ82877.1"/>
    </source>
</evidence>
<reference evidence="1" key="1">
    <citation type="submission" date="2017-11" db="EMBL/GenBank/DDBJ databases">
        <title>Complete Genome Sequence from Moraxella oslensis YHS isolated from human skin.</title>
        <authorList>
            <person name="Lee K."/>
            <person name="Lim J.Y."/>
            <person name="Hwang I."/>
        </authorList>
    </citation>
    <scope>NUCLEOTIDE SEQUENCE</scope>
    <source>
        <strain evidence="1">YHS</strain>
    </source>
</reference>
<accession>A0AAD0EX56</accession>
<gene>
    <name evidence="1" type="ORF">YHS_02990</name>
</gene>
<dbReference type="AlphaFoldDB" id="A0AAD0EX56"/>
<dbReference type="EMBL" id="CP024176">
    <property type="protein sequence ID" value="ATQ82877.1"/>
    <property type="molecule type" value="Genomic_DNA"/>
</dbReference>
<proteinExistence type="predicted"/>
<name>A0AAD0EX56_FAUOS</name>
<sequence>MSEINMQSIGIFHQVDNFIRTLITRNISVNQMDLNKITLELNRLHQPFFRIFSNEYWYSNTIQAFVVAIYSCIGEVPTKDFVWQTSSTAQFLYYLLSYEKMVRYSLDSQINQEMNNRYELEQYVRRVLNNYAKSLVIFITLSYQHQWREKVSLEDFQNQIDNFRDLISNKKTCFKDLVGYAWAIEQGIEKGYHCHLWLAYDGSKRQSDFYIGKEVGEKWVKITNGLGEYHNSNNPETKYSYQQHGRLGIGRIHRNNLHEIENAVSTALYLTEPHKCNQYLVVKPSGMKTFGKGVFR</sequence>
<protein>
    <submittedName>
        <fullName evidence="1">Inovirus Gp2 family protein</fullName>
    </submittedName>
</protein>
<organism evidence="1">
    <name type="scientific">Faucicola osloensis</name>
    <name type="common">Moraxella osloensis</name>
    <dbReference type="NCBI Taxonomy" id="34062"/>
    <lineage>
        <taxon>Bacteria</taxon>
        <taxon>Pseudomonadati</taxon>
        <taxon>Pseudomonadota</taxon>
        <taxon>Gammaproteobacteria</taxon>
        <taxon>Moraxellales</taxon>
        <taxon>Moraxellaceae</taxon>
        <taxon>Faucicola</taxon>
    </lineage>
</organism>